<name>R1HB94_9PSEU</name>
<dbReference type="Pfam" id="PF02661">
    <property type="entry name" value="Fic"/>
    <property type="match status" value="1"/>
</dbReference>
<evidence type="ECO:0000313" key="6">
    <source>
        <dbReference type="Proteomes" id="UP000014139"/>
    </source>
</evidence>
<dbReference type="GO" id="GO:0005524">
    <property type="term" value="F:ATP binding"/>
    <property type="evidence" value="ECO:0007669"/>
    <property type="project" value="UniProtKB-KW"/>
</dbReference>
<keyword evidence="1" id="KW-0547">Nucleotide-binding</keyword>
<dbReference type="Pfam" id="PF13784">
    <property type="entry name" value="Fic_N"/>
    <property type="match status" value="1"/>
</dbReference>
<dbReference type="PROSITE" id="PS51459">
    <property type="entry name" value="FIDO"/>
    <property type="match status" value="1"/>
</dbReference>
<dbReference type="OrthoDB" id="9813719at2"/>
<dbReference type="PATRIC" id="fig|1292037.4.peg.8225"/>
<dbReference type="PIRSF" id="PIRSF038925">
    <property type="entry name" value="AMP-prot_trans"/>
    <property type="match status" value="1"/>
</dbReference>
<evidence type="ECO:0000256" key="1">
    <source>
        <dbReference type="PIRSR" id="PIRSR038925-1"/>
    </source>
</evidence>
<feature type="binding site" evidence="1">
    <location>
        <position position="91"/>
    </location>
    <ligand>
        <name>ATP</name>
        <dbReference type="ChEBI" id="CHEBI:30616"/>
    </ligand>
</feature>
<dbReference type="SUPFAM" id="SSF140931">
    <property type="entry name" value="Fic-like"/>
    <property type="match status" value="1"/>
</dbReference>
<dbReference type="InterPro" id="IPR025758">
    <property type="entry name" value="Fic/DOC_N"/>
</dbReference>
<keyword evidence="6" id="KW-1185">Reference proteome</keyword>
<comment type="caution">
    <text evidence="5">The sequence shown here is derived from an EMBL/GenBank/DDBJ whole genome shotgun (WGS) entry which is preliminary data.</text>
</comment>
<dbReference type="PANTHER" id="PTHR13504">
    <property type="entry name" value="FIDO DOMAIN-CONTAINING PROTEIN DDB_G0283145"/>
    <property type="match status" value="1"/>
</dbReference>
<evidence type="ECO:0000313" key="5">
    <source>
        <dbReference type="EMBL" id="EOD57721.1"/>
    </source>
</evidence>
<reference evidence="5 6" key="1">
    <citation type="submission" date="2013-02" db="EMBL/GenBank/DDBJ databases">
        <title>Draft genome sequence of Amycolatopsis vancoresmycina strain DSM 44592T.</title>
        <authorList>
            <person name="Kumar S."/>
            <person name="Kaur N."/>
            <person name="Kaur C."/>
            <person name="Raghava G.P.S."/>
            <person name="Mayilraj S."/>
        </authorList>
    </citation>
    <scope>NUCLEOTIDE SEQUENCE [LARGE SCALE GENOMIC DNA]</scope>
    <source>
        <strain evidence="5 6">DSM 44592</strain>
    </source>
</reference>
<keyword evidence="1" id="KW-0067">ATP-binding</keyword>
<dbReference type="Proteomes" id="UP000014139">
    <property type="component" value="Unassembled WGS sequence"/>
</dbReference>
<sequence length="391" mass="43103">MQVEAFNQSPVGRLVPISGTDGRTKQPYNHFSFVPAPLPSVVELTSGTYKIISEADRALGSLDALTDRLPNPDLLVRPSLTQEAVSTSALEGTYAPYADVLEAQYVGGHQPTAEVQEVRNYVQAAFAGLDLIKKLPICLQVVSGLQQILVSGTRGDAYDAGRLRERLVCIGDRGRGIEQSRFVPPPNGDLLREGVSDWEKWINADQDMPVLVKVALGHYQFETLHPFSDGNGRIGRLIITLQLIEEHVLKHPVLNLSPWLEPRREDYIDHLLTVSRTGEFDPWVRFFAEAVRARAMAASETIRSLMAFSQEVIETMKSMGARGTVHELAVKIIGYPMMTIPKVQADLGVSYPTAAGAIKKLADAGFLREITGGSYGRRYICDRVYDELAVS</sequence>
<feature type="binding site" evidence="1">
    <location>
        <begin position="230"/>
        <end position="236"/>
    </location>
    <ligand>
        <name>ATP</name>
        <dbReference type="ChEBI" id="CHEBI:30616"/>
    </ligand>
</feature>
<evidence type="ECO:0000256" key="2">
    <source>
        <dbReference type="PIRSR" id="PIRSR640198-1"/>
    </source>
</evidence>
<feature type="binding site" evidence="1">
    <location>
        <position position="267"/>
    </location>
    <ligand>
        <name>ATP</name>
        <dbReference type="ChEBI" id="CHEBI:30616"/>
    </ligand>
</feature>
<dbReference type="EMBL" id="AOUO01000770">
    <property type="protein sequence ID" value="EOD57721.1"/>
    <property type="molecule type" value="Genomic_DNA"/>
</dbReference>
<dbReference type="eggNOG" id="COG3177">
    <property type="taxonomic scope" value="Bacteria"/>
</dbReference>
<feature type="domain" description="Fido" evidence="4">
    <location>
        <begin position="137"/>
        <end position="289"/>
    </location>
</feature>
<feature type="active site" evidence="2">
    <location>
        <position position="225"/>
    </location>
</feature>
<dbReference type="InterPro" id="IPR040198">
    <property type="entry name" value="Fido_containing"/>
</dbReference>
<evidence type="ECO:0000256" key="3">
    <source>
        <dbReference type="PIRSR" id="PIRSR640198-2"/>
    </source>
</evidence>
<dbReference type="InterPro" id="IPR003812">
    <property type="entry name" value="Fido"/>
</dbReference>
<organism evidence="5 6">
    <name type="scientific">Amycolatopsis vancoresmycina DSM 44592</name>
    <dbReference type="NCBI Taxonomy" id="1292037"/>
    <lineage>
        <taxon>Bacteria</taxon>
        <taxon>Bacillati</taxon>
        <taxon>Actinomycetota</taxon>
        <taxon>Actinomycetes</taxon>
        <taxon>Pseudonocardiales</taxon>
        <taxon>Pseudonocardiaceae</taxon>
        <taxon>Amycolatopsis</taxon>
    </lineage>
</organism>
<dbReference type="AlphaFoldDB" id="R1HB94"/>
<dbReference type="InterPro" id="IPR026287">
    <property type="entry name" value="SoFic-like"/>
</dbReference>
<evidence type="ECO:0000259" key="4">
    <source>
        <dbReference type="PROSITE" id="PS51459"/>
    </source>
</evidence>
<dbReference type="RefSeq" id="WP_004562655.1">
    <property type="nucleotide sequence ID" value="NZ_AOUO01000770.1"/>
</dbReference>
<dbReference type="Gene3D" id="1.10.3290.10">
    <property type="entry name" value="Fido-like domain"/>
    <property type="match status" value="1"/>
</dbReference>
<accession>R1HB94</accession>
<proteinExistence type="predicted"/>
<dbReference type="PANTHER" id="PTHR13504:SF38">
    <property type="entry name" value="FIDO DOMAIN-CONTAINING PROTEIN"/>
    <property type="match status" value="1"/>
</dbReference>
<protein>
    <submittedName>
        <fullName evidence="5">Filamentation induced by cAMP protein fic</fullName>
    </submittedName>
</protein>
<dbReference type="InterPro" id="IPR036597">
    <property type="entry name" value="Fido-like_dom_sf"/>
</dbReference>
<feature type="binding site" evidence="1">
    <location>
        <position position="225"/>
    </location>
    <ligand>
        <name>ATP</name>
        <dbReference type="ChEBI" id="CHEBI:30616"/>
    </ligand>
</feature>
<feature type="binding site" evidence="3">
    <location>
        <begin position="229"/>
        <end position="236"/>
    </location>
    <ligand>
        <name>ATP</name>
        <dbReference type="ChEBI" id="CHEBI:30616"/>
    </ligand>
</feature>
<gene>
    <name evidence="5" type="ORF">H480_43895</name>
</gene>